<organism evidence="2 3">
    <name type="scientific">Stachybotrys chartarum (strain CBS 109288 / IBT 7711)</name>
    <name type="common">Toxic black mold</name>
    <name type="synonym">Stilbospora chartarum</name>
    <dbReference type="NCBI Taxonomy" id="1280523"/>
    <lineage>
        <taxon>Eukaryota</taxon>
        <taxon>Fungi</taxon>
        <taxon>Dikarya</taxon>
        <taxon>Ascomycota</taxon>
        <taxon>Pezizomycotina</taxon>
        <taxon>Sordariomycetes</taxon>
        <taxon>Hypocreomycetidae</taxon>
        <taxon>Hypocreales</taxon>
        <taxon>Stachybotryaceae</taxon>
        <taxon>Stachybotrys</taxon>
    </lineage>
</organism>
<dbReference type="AlphaFoldDB" id="A0A084B082"/>
<dbReference type="EMBL" id="KL648402">
    <property type="protein sequence ID" value="KEY70961.1"/>
    <property type="molecule type" value="Genomic_DNA"/>
</dbReference>
<dbReference type="HOGENOM" id="CLU_1788081_0_0_1"/>
<evidence type="ECO:0000313" key="2">
    <source>
        <dbReference type="EMBL" id="KEY70961.1"/>
    </source>
</evidence>
<feature type="compositionally biased region" description="Low complexity" evidence="1">
    <location>
        <begin position="48"/>
        <end position="58"/>
    </location>
</feature>
<keyword evidence="3" id="KW-1185">Reference proteome</keyword>
<proteinExistence type="predicted"/>
<evidence type="ECO:0000313" key="3">
    <source>
        <dbReference type="Proteomes" id="UP000028045"/>
    </source>
</evidence>
<dbReference type="Proteomes" id="UP000028045">
    <property type="component" value="Unassembled WGS sequence"/>
</dbReference>
<feature type="compositionally biased region" description="Basic and acidic residues" evidence="1">
    <location>
        <begin position="30"/>
        <end position="43"/>
    </location>
</feature>
<feature type="region of interest" description="Disordered" evidence="1">
    <location>
        <begin position="1"/>
        <end position="75"/>
    </location>
</feature>
<sequence>MEQGRTTKPSAKQDKPSTQVRRRSTLKDFFSPRHKEKQPEPRDGIPVSKAGAAKSSSSSREDSPPLKKHRGVLFAGRDVKCTKGSKRDDVGSEKNRCVMLEAECEEWAKESRTSRRGVASAGAGYRSLEQRHSPREEREKKHRKY</sequence>
<feature type="region of interest" description="Disordered" evidence="1">
    <location>
        <begin position="108"/>
        <end position="145"/>
    </location>
</feature>
<protein>
    <submittedName>
        <fullName evidence="2">Uncharacterized protein</fullName>
    </submittedName>
</protein>
<feature type="compositionally biased region" description="Basic and acidic residues" evidence="1">
    <location>
        <begin position="128"/>
        <end position="139"/>
    </location>
</feature>
<reference evidence="2 3" key="1">
    <citation type="journal article" date="2014" name="BMC Genomics">
        <title>Comparative genome sequencing reveals chemotype-specific gene clusters in the toxigenic black mold Stachybotrys.</title>
        <authorList>
            <person name="Semeiks J."/>
            <person name="Borek D."/>
            <person name="Otwinowski Z."/>
            <person name="Grishin N.V."/>
        </authorList>
    </citation>
    <scope>NUCLEOTIDE SEQUENCE [LARGE SCALE GENOMIC DNA]</scope>
    <source>
        <strain evidence="3">CBS 109288 / IBT 7711</strain>
    </source>
</reference>
<evidence type="ECO:0000256" key="1">
    <source>
        <dbReference type="SAM" id="MobiDB-lite"/>
    </source>
</evidence>
<name>A0A084B082_STACB</name>
<gene>
    <name evidence="2" type="ORF">S7711_10389</name>
</gene>
<dbReference type="OrthoDB" id="10364638at2759"/>
<feature type="compositionally biased region" description="Polar residues" evidence="1">
    <location>
        <begin position="1"/>
        <end position="10"/>
    </location>
</feature>
<accession>A0A084B082</accession>